<name>A0A0M4NZA5_LEPIR</name>
<dbReference type="PATRIC" id="fig|1279460.3.peg.3990"/>
<evidence type="ECO:0000313" key="2">
    <source>
        <dbReference type="Proteomes" id="UP000056502"/>
    </source>
</evidence>
<reference evidence="1 2" key="1">
    <citation type="journal article" date="2015" name="Genome Announc.">
        <title>Whole-Genome Sequence of Leptospira interrogans Serovar Hardjo Subtype Hardjoprajitno Strain Norma, Isolated from Cattle in a Leptospirosis Outbreak in Brazil.</title>
        <authorList>
            <person name="Cosate M.R."/>
            <person name="Soares S.C."/>
            <person name="Mendes T.A."/>
            <person name="Raittz R.T."/>
            <person name="Moreira E.C."/>
            <person name="Leite R."/>
            <person name="Fernandes G.R."/>
            <person name="Haddad J.P."/>
            <person name="Ortega J.M."/>
        </authorList>
    </citation>
    <scope>NUCLEOTIDE SEQUENCE [LARGE SCALE GENOMIC DNA]</scope>
    <source>
        <strain evidence="1 2">Norma</strain>
    </source>
</reference>
<dbReference type="EMBL" id="CP012603">
    <property type="protein sequence ID" value="ALE41049.1"/>
    <property type="molecule type" value="Genomic_DNA"/>
</dbReference>
<protein>
    <submittedName>
        <fullName evidence="1">Uncharacterized protein</fullName>
    </submittedName>
</protein>
<dbReference type="AntiFam" id="ANF00051">
    <property type="entry name" value="Translation of DNA tandem repeat"/>
</dbReference>
<accession>A0A0M4NZA5</accession>
<sequence length="50" mass="5906">MVHFSKKVVISIPKMWELPQIPILRTNSKIVGAHTFKKFFLVFLHRVELT</sequence>
<gene>
    <name evidence="1" type="ORF">G436_3906</name>
</gene>
<evidence type="ECO:0000313" key="1">
    <source>
        <dbReference type="EMBL" id="ALE41049.1"/>
    </source>
</evidence>
<dbReference type="AlphaFoldDB" id="A0A0M4NZA5"/>
<proteinExistence type="predicted"/>
<organism evidence="1">
    <name type="scientific">Leptospira interrogans serovar Hardjo str. Norma</name>
    <dbReference type="NCBI Taxonomy" id="1279460"/>
    <lineage>
        <taxon>Bacteria</taxon>
        <taxon>Pseudomonadati</taxon>
        <taxon>Spirochaetota</taxon>
        <taxon>Spirochaetia</taxon>
        <taxon>Leptospirales</taxon>
        <taxon>Leptospiraceae</taxon>
        <taxon>Leptospira</taxon>
    </lineage>
</organism>
<dbReference type="Proteomes" id="UP000056502">
    <property type="component" value="Chromosome I"/>
</dbReference>